<evidence type="ECO:0000313" key="3">
    <source>
        <dbReference type="RefSeq" id="XP_002733616.1"/>
    </source>
</evidence>
<dbReference type="Gene3D" id="2.60.120.620">
    <property type="entry name" value="q2cbj1_9rhob like domain"/>
    <property type="match status" value="1"/>
</dbReference>
<dbReference type="Pfam" id="PF05721">
    <property type="entry name" value="PhyH"/>
    <property type="match status" value="1"/>
</dbReference>
<organism evidence="2 3">
    <name type="scientific">Saccoglossus kowalevskii</name>
    <name type="common">Acorn worm</name>
    <dbReference type="NCBI Taxonomy" id="10224"/>
    <lineage>
        <taxon>Eukaryota</taxon>
        <taxon>Metazoa</taxon>
        <taxon>Hemichordata</taxon>
        <taxon>Enteropneusta</taxon>
        <taxon>Harrimaniidae</taxon>
        <taxon>Saccoglossus</taxon>
    </lineage>
</organism>
<dbReference type="SUPFAM" id="SSF51197">
    <property type="entry name" value="Clavaminate synthase-like"/>
    <property type="match status" value="1"/>
</dbReference>
<proteinExistence type="predicted"/>
<accession>A0ABM0GN54</accession>
<dbReference type="PANTHER" id="PTHR20883:SF48">
    <property type="entry name" value="ECTOINE DIOXYGENASE"/>
    <property type="match status" value="1"/>
</dbReference>
<dbReference type="Proteomes" id="UP000694865">
    <property type="component" value="Unplaced"/>
</dbReference>
<dbReference type="GeneID" id="100378811"/>
<sequence>MSPEQLDEYEERGFIALHDFFTRDELKPVIEEVTQHTYEIQNNITYGDDPTITDKCHFVTEPGTNKLRSVYGAHNTLASVDNLLRSRKIVSHVHQILGDDVYLHQCAINFHQAFTATGYTWHSDFEIFHAEDGMPRMRAQTCIIMLSTNTCESGAIMVIPKSHRVFLSGAVETPADHLTTASKFKLTAGETDNMLVANLANAYGIEYCLGDVGSVVFFDVNLIHGSHSNRSPWNRVNILPVYNSVNNKLVNAFSAPWDARPEYMGSRSPEYVKPILLDK</sequence>
<comment type="cofactor">
    <cofactor evidence="1">
        <name>Fe cation</name>
        <dbReference type="ChEBI" id="CHEBI:24875"/>
    </cofactor>
</comment>
<name>A0ABM0GN54_SACKO</name>
<keyword evidence="2" id="KW-1185">Reference proteome</keyword>
<gene>
    <name evidence="3" type="primary">LOC100378811</name>
</gene>
<dbReference type="RefSeq" id="XP_002733616.1">
    <property type="nucleotide sequence ID" value="XM_002733570.1"/>
</dbReference>
<reference evidence="3" key="1">
    <citation type="submission" date="2025-08" db="UniProtKB">
        <authorList>
            <consortium name="RefSeq"/>
        </authorList>
    </citation>
    <scope>IDENTIFICATION</scope>
    <source>
        <tissue evidence="3">Testes</tissue>
    </source>
</reference>
<protein>
    <submittedName>
        <fullName evidence="3">Uncharacterized protein LOC100378811</fullName>
    </submittedName>
</protein>
<dbReference type="InterPro" id="IPR008775">
    <property type="entry name" value="Phytyl_CoA_dOase-like"/>
</dbReference>
<dbReference type="PANTHER" id="PTHR20883">
    <property type="entry name" value="PHYTANOYL-COA DIOXYGENASE DOMAIN CONTAINING 1"/>
    <property type="match status" value="1"/>
</dbReference>
<evidence type="ECO:0000256" key="1">
    <source>
        <dbReference type="ARBA" id="ARBA00001962"/>
    </source>
</evidence>
<evidence type="ECO:0000313" key="2">
    <source>
        <dbReference type="Proteomes" id="UP000694865"/>
    </source>
</evidence>